<evidence type="ECO:0000259" key="7">
    <source>
        <dbReference type="PROSITE" id="PS51098"/>
    </source>
</evidence>
<dbReference type="InterPro" id="IPR050429">
    <property type="entry name" value="PTS_Glucose_EIICBA"/>
</dbReference>
<dbReference type="SUPFAM" id="SSF55604">
    <property type="entry name" value="Glucose permease domain IIB"/>
    <property type="match status" value="1"/>
</dbReference>
<evidence type="ECO:0000313" key="8">
    <source>
        <dbReference type="EMBL" id="AUH00281.1"/>
    </source>
</evidence>
<keyword evidence="5" id="KW-0418">Kinase</keyword>
<keyword evidence="4" id="KW-0598">Phosphotransferase system</keyword>
<reference evidence="9 10" key="1">
    <citation type="journal article" date="2013" name="Genome Announc.">
        <title>Draft genome sequence of Serratia sp. strain ATCC 39006, a model bacterium for analysis of the biosynthesis and regulation of prodigiosin, a carbapenem, and gas vesicles.</title>
        <authorList>
            <person name="Fineran P.C."/>
            <person name="Iglesias Cans M.C."/>
            <person name="Ramsay J.P."/>
            <person name="Wilf N.M."/>
            <person name="Cossyleon D."/>
            <person name="McNeil M.B."/>
            <person name="Williamson N.R."/>
            <person name="Monson R.E."/>
            <person name="Becher S.A."/>
            <person name="Stanton J.A."/>
            <person name="Brugger K."/>
            <person name="Brown S.D."/>
            <person name="Salmond G.P."/>
        </authorList>
    </citation>
    <scope>NUCLEOTIDE SEQUENCE [LARGE SCALE GENOMIC DNA]</scope>
    <source>
        <strain evidence="9">ATCC 39006</strain>
        <strain evidence="10">ATCC 39006 / SC 11482</strain>
    </source>
</reference>
<dbReference type="Proteomes" id="UP000233778">
    <property type="component" value="Chromosome"/>
</dbReference>
<dbReference type="PANTHER" id="PTHR30009">
    <property type="entry name" value="CYTOCHROME C-TYPE SYNTHESIS PROTEIN AND PTS TRANSMEMBRANE COMPONENT"/>
    <property type="match status" value="1"/>
</dbReference>
<dbReference type="GO" id="GO:0090564">
    <property type="term" value="F:protein-phosphocysteine-glucose phosphotransferase system transporter activity"/>
    <property type="evidence" value="ECO:0007669"/>
    <property type="project" value="TreeGrafter"/>
</dbReference>
<dbReference type="NCBIfam" id="TIGR00826">
    <property type="entry name" value="EIIB_glc"/>
    <property type="match status" value="1"/>
</dbReference>
<evidence type="ECO:0000313" key="9">
    <source>
        <dbReference type="EMBL" id="AUH04601.1"/>
    </source>
</evidence>
<dbReference type="KEGG" id="sera:Ser39006_010980"/>
<evidence type="ECO:0000256" key="6">
    <source>
        <dbReference type="PROSITE-ProRule" id="PRU00421"/>
    </source>
</evidence>
<dbReference type="EMBL" id="CP025085">
    <property type="protein sequence ID" value="AUH00281.1"/>
    <property type="molecule type" value="Genomic_DNA"/>
</dbReference>
<dbReference type="PANTHER" id="PTHR30009:SF20">
    <property type="entry name" value="PTS SYSTEM GLUCOSE-SPECIFIC EIICB COMPONENT-RELATED"/>
    <property type="match status" value="1"/>
</dbReference>
<dbReference type="GO" id="GO:0009401">
    <property type="term" value="P:phosphoenolpyruvate-dependent sugar phosphotransferase system"/>
    <property type="evidence" value="ECO:0007669"/>
    <property type="project" value="UniProtKB-KW"/>
</dbReference>
<reference evidence="9" key="4">
    <citation type="submission" date="2017-11" db="EMBL/GenBank/DDBJ databases">
        <title>Complete genome sequence of Serratia sp. ATCC 39006.</title>
        <authorList>
            <person name="Hampton H.G."/>
            <person name="Jackson S.A."/>
            <person name="Jauregui R."/>
            <person name="Poulter G.T.M."/>
            <person name="Salmond G.P.C."/>
            <person name="Fineran P.C."/>
        </authorList>
    </citation>
    <scope>NUCLEOTIDE SEQUENCE</scope>
    <source>
        <strain evidence="9">ATCC 39006</strain>
    </source>
</reference>
<evidence type="ECO:0000313" key="10">
    <source>
        <dbReference type="Proteomes" id="UP000017700"/>
    </source>
</evidence>
<dbReference type="RefSeq" id="WP_021016538.1">
    <property type="nucleotide sequence ID" value="NZ_CP025084.1"/>
</dbReference>
<feature type="domain" description="PTS EIIB type-1" evidence="7">
    <location>
        <begin position="25"/>
        <end position="104"/>
    </location>
</feature>
<dbReference type="STRING" id="104623.Ser39006_03276"/>
<dbReference type="Proteomes" id="UP000017700">
    <property type="component" value="Chromosome"/>
</dbReference>
<dbReference type="AlphaFoldDB" id="A0A2I5T6R8"/>
<name>A0A2I5T6R8_SERS3</name>
<dbReference type="Pfam" id="PF00367">
    <property type="entry name" value="PTS_EIIB"/>
    <property type="match status" value="1"/>
</dbReference>
<dbReference type="PROSITE" id="PS01035">
    <property type="entry name" value="PTS_EIIB_TYPE_1_CYS"/>
    <property type="match status" value="1"/>
</dbReference>
<dbReference type="OrthoDB" id="5689537at2"/>
<dbReference type="InterPro" id="IPR001996">
    <property type="entry name" value="PTS_IIB_1"/>
</dbReference>
<dbReference type="GO" id="GO:1904659">
    <property type="term" value="P:D-glucose transmembrane transport"/>
    <property type="evidence" value="ECO:0007669"/>
    <property type="project" value="TreeGrafter"/>
</dbReference>
<dbReference type="KEGG" id="serq:CWC46_10975"/>
<dbReference type="GO" id="GO:0005886">
    <property type="term" value="C:plasma membrane"/>
    <property type="evidence" value="ECO:0007669"/>
    <property type="project" value="TreeGrafter"/>
</dbReference>
<reference evidence="9" key="2">
    <citation type="submission" date="2013-09" db="EMBL/GenBank/DDBJ databases">
        <authorList>
            <person name="Wang G."/>
            <person name="Yang Y."/>
            <person name="Su Y."/>
        </authorList>
    </citation>
    <scope>NUCLEOTIDE SEQUENCE</scope>
    <source>
        <strain evidence="9">ATCC 39006</strain>
    </source>
</reference>
<dbReference type="GO" id="GO:0008982">
    <property type="term" value="F:protein-N(PI)-phosphohistidine-sugar phosphotransferase activity"/>
    <property type="evidence" value="ECO:0007669"/>
    <property type="project" value="InterPro"/>
</dbReference>
<dbReference type="Gene3D" id="3.30.1360.60">
    <property type="entry name" value="Glucose permease domain IIB"/>
    <property type="match status" value="1"/>
</dbReference>
<evidence type="ECO:0000256" key="5">
    <source>
        <dbReference type="ARBA" id="ARBA00022777"/>
    </source>
</evidence>
<dbReference type="InterPro" id="IPR036878">
    <property type="entry name" value="Glu_permease_IIB"/>
</dbReference>
<accession>A0A2I5T6R8</accession>
<dbReference type="GO" id="GO:0016301">
    <property type="term" value="F:kinase activity"/>
    <property type="evidence" value="ECO:0007669"/>
    <property type="project" value="UniProtKB-KW"/>
</dbReference>
<reference evidence="8 11" key="3">
    <citation type="submission" date="2017-11" db="EMBL/GenBank/DDBJ databases">
        <title>Complete genome sequence of Serratia sp. ATCC 39006 LacA.</title>
        <authorList>
            <person name="Hampton H.G."/>
            <person name="Jackson S.A."/>
            <person name="Jauregui R."/>
            <person name="Poulter G.T.M."/>
            <person name="Salmond G.P.C."/>
            <person name="Fineran P.C."/>
        </authorList>
    </citation>
    <scope>NUCLEOTIDE SEQUENCE [LARGE SCALE GENOMIC DNA]</scope>
    <source>
        <strain evidence="8 11">ATCC 39006</strain>
    </source>
</reference>
<keyword evidence="1" id="KW-0813">Transport</keyword>
<evidence type="ECO:0000313" key="11">
    <source>
        <dbReference type="Proteomes" id="UP000233778"/>
    </source>
</evidence>
<feature type="active site" description="Phosphocysteine intermediate; for EIIB activity" evidence="6">
    <location>
        <position position="47"/>
    </location>
</feature>
<gene>
    <name evidence="8" type="ORF">CWC46_10975</name>
    <name evidence="9" type="ORF">Ser39006_010980</name>
</gene>
<evidence type="ECO:0000256" key="3">
    <source>
        <dbReference type="ARBA" id="ARBA00022679"/>
    </source>
</evidence>
<evidence type="ECO:0000256" key="4">
    <source>
        <dbReference type="ARBA" id="ARBA00022683"/>
    </source>
</evidence>
<dbReference type="PROSITE" id="PS51098">
    <property type="entry name" value="PTS_EIIB_TYPE_1"/>
    <property type="match status" value="1"/>
</dbReference>
<evidence type="ECO:0000256" key="1">
    <source>
        <dbReference type="ARBA" id="ARBA00022448"/>
    </source>
</evidence>
<sequence length="104" mass="11751">MVNLKSFINYFSHPKKMVENSDIDNQYLEKLIQNFGGRENIKYVDACITRLRVTVNDLSMVDSSGLQKSGALGVIIIGQEVHAVFGTQSDNLRKLLETRFSIND</sequence>
<keyword evidence="3" id="KW-0808">Transferase</keyword>
<protein>
    <submittedName>
        <fullName evidence="9">PTS sugar transporter</fullName>
    </submittedName>
</protein>
<proteinExistence type="predicted"/>
<keyword evidence="2 9" id="KW-0762">Sugar transport</keyword>
<dbReference type="EMBL" id="CP025084">
    <property type="protein sequence ID" value="AUH04601.1"/>
    <property type="molecule type" value="Genomic_DNA"/>
</dbReference>
<evidence type="ECO:0000256" key="2">
    <source>
        <dbReference type="ARBA" id="ARBA00022597"/>
    </source>
</evidence>
<keyword evidence="10" id="KW-1185">Reference proteome</keyword>
<dbReference type="InterPro" id="IPR018113">
    <property type="entry name" value="PTrfase_EIIB_Cys"/>
</dbReference>
<organism evidence="9 10">
    <name type="scientific">Serratia sp. (strain ATCC 39006)</name>
    <name type="common">Prodigiosinella confusarubida</name>
    <dbReference type="NCBI Taxonomy" id="104623"/>
    <lineage>
        <taxon>Bacteria</taxon>
        <taxon>Pseudomonadati</taxon>
        <taxon>Pseudomonadota</taxon>
        <taxon>Gammaproteobacteria</taxon>
        <taxon>Enterobacterales</taxon>
        <taxon>Pectobacteriaceae</taxon>
        <taxon>Prodigiosinella</taxon>
    </lineage>
</organism>